<proteinExistence type="predicted"/>
<dbReference type="SUPFAM" id="SSF49464">
    <property type="entry name" value="Carboxypeptidase regulatory domain-like"/>
    <property type="match status" value="1"/>
</dbReference>
<dbReference type="KEGG" id="aup:AsAng_0004360"/>
<dbReference type="GO" id="GO:0009279">
    <property type="term" value="C:cell outer membrane"/>
    <property type="evidence" value="ECO:0007669"/>
    <property type="project" value="UniProtKB-SubCell"/>
</dbReference>
<name>A0A915VKK5_9BACT</name>
<comment type="subcellular location">
    <subcellularLocation>
        <location evidence="1">Cell outer membrane</location>
    </subcellularLocation>
</comment>
<evidence type="ECO:0000313" key="7">
    <source>
        <dbReference type="Proteomes" id="UP001060919"/>
    </source>
</evidence>
<evidence type="ECO:0000259" key="5">
    <source>
        <dbReference type="PROSITE" id="PS51123"/>
    </source>
</evidence>
<evidence type="ECO:0000256" key="2">
    <source>
        <dbReference type="ARBA" id="ARBA00023136"/>
    </source>
</evidence>
<dbReference type="PANTHER" id="PTHR30329">
    <property type="entry name" value="STATOR ELEMENT OF FLAGELLAR MOTOR COMPLEX"/>
    <property type="match status" value="1"/>
</dbReference>
<dbReference type="Gene3D" id="3.30.1330.60">
    <property type="entry name" value="OmpA-like domain"/>
    <property type="match status" value="1"/>
</dbReference>
<dbReference type="PROSITE" id="PS51123">
    <property type="entry name" value="OMPA_2"/>
    <property type="match status" value="1"/>
</dbReference>
<evidence type="ECO:0000256" key="3">
    <source>
        <dbReference type="ARBA" id="ARBA00023237"/>
    </source>
</evidence>
<dbReference type="CDD" id="cd07185">
    <property type="entry name" value="OmpA_C-like"/>
    <property type="match status" value="1"/>
</dbReference>
<dbReference type="Pfam" id="PF00691">
    <property type="entry name" value="OmpA"/>
    <property type="match status" value="1"/>
</dbReference>
<dbReference type="PANTHER" id="PTHR30329:SF21">
    <property type="entry name" value="LIPOPROTEIN YIAD-RELATED"/>
    <property type="match status" value="1"/>
</dbReference>
<dbReference type="EMBL" id="AP026867">
    <property type="protein sequence ID" value="BDS09731.1"/>
    <property type="molecule type" value="Genomic_DNA"/>
</dbReference>
<dbReference type="InterPro" id="IPR036737">
    <property type="entry name" value="OmpA-like_sf"/>
</dbReference>
<dbReference type="InterPro" id="IPR050330">
    <property type="entry name" value="Bact_OuterMem_StrucFunc"/>
</dbReference>
<dbReference type="PRINTS" id="PR01021">
    <property type="entry name" value="OMPADOMAIN"/>
</dbReference>
<evidence type="ECO:0000313" key="6">
    <source>
        <dbReference type="EMBL" id="BDS09731.1"/>
    </source>
</evidence>
<dbReference type="InterPro" id="IPR008969">
    <property type="entry name" value="CarboxyPept-like_regulatory"/>
</dbReference>
<sequence>MMKYILTFLIFLLFRVVLVAQGTPNIVLVGYIYESNNRGYINAVTVKITSSDQKHRFEVTTNRQGKFEVKIPITGGVYNIEAQKPAYKRAFTKITTKGRIANEGIFTKVEMSRLPGYILDMSLTDLVDPDNPGAPAYGVEGTRIEIYNNTLQEEIINIAKHPTHMIQCNLEQGNEYIFLIRKEGYYTKRMRANVNVNGCILCMEGFGTVTPSVTENLTKENTRGTLGANVKLKKMVLNEKMKMDNIYYDLGKATLRPEAYAPLDELAKMMYDNPQIVVELSAHTDCRGKAQTNLELSQRRANAVVNYIKSKVKLKPNQIEAKGYGETQPLNSCVDGVDCLEELHQQNRRTELTVIDILAEDPSKVRSLASMMQERNFDLILNANNEAYAESGAKTELYHRKTPSKPQTMELNYTGYKLQMLDKEGDLSTNHFMFYEFDQVFLDVLKERHYAFLIGDYKDYNEAQEVLKKYQKQFPRAKVVAYKDGVRVQE</sequence>
<dbReference type="RefSeq" id="WP_264791096.1">
    <property type="nucleotide sequence ID" value="NZ_AP026867.1"/>
</dbReference>
<organism evidence="6 7">
    <name type="scientific">Aureispira anguillae</name>
    <dbReference type="NCBI Taxonomy" id="2864201"/>
    <lineage>
        <taxon>Bacteria</taxon>
        <taxon>Pseudomonadati</taxon>
        <taxon>Bacteroidota</taxon>
        <taxon>Saprospiria</taxon>
        <taxon>Saprospirales</taxon>
        <taxon>Saprospiraceae</taxon>
        <taxon>Aureispira</taxon>
    </lineage>
</organism>
<dbReference type="SUPFAM" id="SSF103088">
    <property type="entry name" value="OmpA-like"/>
    <property type="match status" value="1"/>
</dbReference>
<evidence type="ECO:0000256" key="4">
    <source>
        <dbReference type="PROSITE-ProRule" id="PRU00473"/>
    </source>
</evidence>
<dbReference type="InterPro" id="IPR006665">
    <property type="entry name" value="OmpA-like"/>
</dbReference>
<keyword evidence="3" id="KW-0998">Cell outer membrane</keyword>
<dbReference type="AlphaFoldDB" id="A0A915VKK5"/>
<dbReference type="Gene3D" id="2.60.40.1120">
    <property type="entry name" value="Carboxypeptidase-like, regulatory domain"/>
    <property type="match status" value="1"/>
</dbReference>
<accession>A0A915VKK5</accession>
<reference evidence="6" key="1">
    <citation type="submission" date="2022-09" db="EMBL/GenBank/DDBJ databases">
        <title>Aureispira anguillicida sp. nov., isolated from Leptocephalus of Japanese eel Anguilla japonica.</title>
        <authorList>
            <person name="Yuasa K."/>
            <person name="Mekata T."/>
            <person name="Ikunari K."/>
        </authorList>
    </citation>
    <scope>NUCLEOTIDE SEQUENCE</scope>
    <source>
        <strain evidence="6">EL160426</strain>
    </source>
</reference>
<dbReference type="InterPro" id="IPR006664">
    <property type="entry name" value="OMP_bac"/>
</dbReference>
<keyword evidence="2 4" id="KW-0472">Membrane</keyword>
<gene>
    <name evidence="6" type="ORF">AsAng_0004360</name>
</gene>
<evidence type="ECO:0000256" key="1">
    <source>
        <dbReference type="ARBA" id="ARBA00004442"/>
    </source>
</evidence>
<feature type="domain" description="OmpA-like" evidence="5">
    <location>
        <begin position="235"/>
        <end position="358"/>
    </location>
</feature>
<dbReference type="Proteomes" id="UP001060919">
    <property type="component" value="Chromosome"/>
</dbReference>
<protein>
    <submittedName>
        <fullName evidence="6">OmpA family protein</fullName>
    </submittedName>
</protein>
<keyword evidence="7" id="KW-1185">Reference proteome</keyword>